<evidence type="ECO:0000256" key="6">
    <source>
        <dbReference type="ARBA" id="ARBA00047941"/>
    </source>
</evidence>
<feature type="domain" description="Methyltransferase" evidence="9">
    <location>
        <begin position="64"/>
        <end position="212"/>
    </location>
</feature>
<evidence type="ECO:0000256" key="4">
    <source>
        <dbReference type="ARBA" id="ARBA00034521"/>
    </source>
</evidence>
<evidence type="ECO:0000313" key="11">
    <source>
        <dbReference type="Proteomes" id="UP000474640"/>
    </source>
</evidence>
<dbReference type="EC" id="2.1.1.137" evidence="4"/>
<dbReference type="PANTHER" id="PTHR43675">
    <property type="entry name" value="ARSENITE METHYLTRANSFERASE"/>
    <property type="match status" value="1"/>
</dbReference>
<dbReference type="Pfam" id="PF13847">
    <property type="entry name" value="Methyltransf_31"/>
    <property type="match status" value="1"/>
</dbReference>
<name>A0A7C8V5X4_ORBOL</name>
<protein>
    <recommendedName>
        <fullName evidence="5">Arsenite methyltransferase</fullName>
        <ecNumber evidence="4">2.1.1.137</ecNumber>
    </recommendedName>
</protein>
<evidence type="ECO:0000256" key="1">
    <source>
        <dbReference type="ARBA" id="ARBA00022679"/>
    </source>
</evidence>
<evidence type="ECO:0000259" key="9">
    <source>
        <dbReference type="Pfam" id="PF13847"/>
    </source>
</evidence>
<evidence type="ECO:0000313" key="10">
    <source>
        <dbReference type="EMBL" id="KAF3277752.1"/>
    </source>
</evidence>
<dbReference type="InterPro" id="IPR026669">
    <property type="entry name" value="Arsenite_MeTrfase-like"/>
</dbReference>
<evidence type="ECO:0000256" key="2">
    <source>
        <dbReference type="ARBA" id="ARBA00022691"/>
    </source>
</evidence>
<comment type="catalytic activity">
    <reaction evidence="8">
        <text>arsenic triglutathione + 3 [thioredoxin]-dithiol + 3 S-adenosyl-L-methionine = trimethylarsine + 3 [thioredoxin]-disulfide + 3 glutathione + 3 S-adenosyl-L-homocysteine + 3 H(+)</text>
        <dbReference type="Rhea" id="RHEA:69432"/>
        <dbReference type="Rhea" id="RHEA-COMP:10698"/>
        <dbReference type="Rhea" id="RHEA-COMP:10700"/>
        <dbReference type="ChEBI" id="CHEBI:15378"/>
        <dbReference type="ChEBI" id="CHEBI:27130"/>
        <dbReference type="ChEBI" id="CHEBI:29950"/>
        <dbReference type="ChEBI" id="CHEBI:50058"/>
        <dbReference type="ChEBI" id="CHEBI:57856"/>
        <dbReference type="ChEBI" id="CHEBI:57925"/>
        <dbReference type="ChEBI" id="CHEBI:59789"/>
        <dbReference type="ChEBI" id="CHEBI:183640"/>
        <dbReference type="EC" id="2.1.1.137"/>
    </reaction>
</comment>
<keyword evidence="2" id="KW-0949">S-adenosyl-L-methionine</keyword>
<comment type="caution">
    <text evidence="10">The sequence shown here is derived from an EMBL/GenBank/DDBJ whole genome shotgun (WGS) entry which is preliminary data.</text>
</comment>
<comment type="catalytic activity">
    <reaction evidence="7">
        <text>arsenic triglutathione + 2 [thioredoxin]-dithiol + 2 S-adenosyl-L-methionine + H2O = dimethylarsinous acid + 2 [thioredoxin]-disulfide + 3 glutathione + 2 S-adenosyl-L-homocysteine + 2 H(+)</text>
        <dbReference type="Rhea" id="RHEA:69464"/>
        <dbReference type="Rhea" id="RHEA-COMP:10698"/>
        <dbReference type="Rhea" id="RHEA-COMP:10700"/>
        <dbReference type="ChEBI" id="CHEBI:15377"/>
        <dbReference type="ChEBI" id="CHEBI:15378"/>
        <dbReference type="ChEBI" id="CHEBI:23808"/>
        <dbReference type="ChEBI" id="CHEBI:29950"/>
        <dbReference type="ChEBI" id="CHEBI:50058"/>
        <dbReference type="ChEBI" id="CHEBI:57856"/>
        <dbReference type="ChEBI" id="CHEBI:57925"/>
        <dbReference type="ChEBI" id="CHEBI:59789"/>
        <dbReference type="ChEBI" id="CHEBI:183640"/>
        <dbReference type="EC" id="2.1.1.137"/>
    </reaction>
</comment>
<comment type="similarity">
    <text evidence="3">Belongs to the methyltransferase superfamily. Arsenite methyltransferase family.</text>
</comment>
<evidence type="ECO:0000256" key="3">
    <source>
        <dbReference type="ARBA" id="ARBA00034487"/>
    </source>
</evidence>
<dbReference type="AlphaFoldDB" id="A0A7C8V5X4"/>
<sequence length="368" mass="39137">MDSRTIYQYVQRRYGSVARAENPQYSGAIAKAFGYSEEEINSVPRDANLGLSCGNPLAIASLRPGETVVDLGSGAGFDVFLAAKGLGANGHAIGVDINKDMLARARENLAKSPEAGNITFIEANITSIPLDNSVADCIISNCVINLVPEADKPAAFVEMARILKPGGRVAISDILARKTLPPSLKEDVTLYAGCIAGAATTEGYKQFLKDAGFSDILIVDTESDLNIYVNTANLLQGSNENAAGCCRQPTEAVDSPTGEKAIGKGNVSCCSQVKMERQPCYDAAVGGAALLWESNTDAPSKTNLVSQDLETTDSRLNGIDLNEWVDDEECPLAAYQGICCRIDEVLGSGGGKKFLVHPKLREINECHR</sequence>
<dbReference type="InterPro" id="IPR029063">
    <property type="entry name" value="SAM-dependent_MTases_sf"/>
</dbReference>
<reference evidence="10 11" key="1">
    <citation type="submission" date="2020-01" db="EMBL/GenBank/DDBJ databases">
        <authorList>
            <person name="Palmer J.M."/>
        </authorList>
    </citation>
    <scope>NUCLEOTIDE SEQUENCE [LARGE SCALE GENOMIC DNA]</scope>
    <source>
        <strain evidence="10 11">TWF970</strain>
    </source>
</reference>
<dbReference type="InterPro" id="IPR025714">
    <property type="entry name" value="Methyltranfer_dom"/>
</dbReference>
<dbReference type="Gene3D" id="3.40.50.150">
    <property type="entry name" value="Vaccinia Virus protein VP39"/>
    <property type="match status" value="1"/>
</dbReference>
<dbReference type="Proteomes" id="UP000474640">
    <property type="component" value="Unassembled WGS sequence"/>
</dbReference>
<organism evidence="10 11">
    <name type="scientific">Orbilia oligospora</name>
    <name type="common">Nematode-trapping fungus</name>
    <name type="synonym">Arthrobotrys oligospora</name>
    <dbReference type="NCBI Taxonomy" id="2813651"/>
    <lineage>
        <taxon>Eukaryota</taxon>
        <taxon>Fungi</taxon>
        <taxon>Dikarya</taxon>
        <taxon>Ascomycota</taxon>
        <taxon>Pezizomycotina</taxon>
        <taxon>Orbiliomycetes</taxon>
        <taxon>Orbiliales</taxon>
        <taxon>Orbiliaceae</taxon>
        <taxon>Orbilia</taxon>
    </lineage>
</organism>
<evidence type="ECO:0000256" key="8">
    <source>
        <dbReference type="ARBA" id="ARBA00048428"/>
    </source>
</evidence>
<dbReference type="OrthoDB" id="10017101at2759"/>
<proteinExistence type="inferred from homology"/>
<dbReference type="GO" id="GO:0030791">
    <property type="term" value="F:arsenite methyltransferase activity"/>
    <property type="evidence" value="ECO:0007669"/>
    <property type="project" value="UniProtKB-EC"/>
</dbReference>
<gene>
    <name evidence="10" type="ORF">TWF970_005005</name>
</gene>
<evidence type="ECO:0000256" key="7">
    <source>
        <dbReference type="ARBA" id="ARBA00047943"/>
    </source>
</evidence>
<evidence type="ECO:0000256" key="5">
    <source>
        <dbReference type="ARBA" id="ARBA00034545"/>
    </source>
</evidence>
<dbReference type="CDD" id="cd02440">
    <property type="entry name" value="AdoMet_MTases"/>
    <property type="match status" value="1"/>
</dbReference>
<dbReference type="SUPFAM" id="SSF53335">
    <property type="entry name" value="S-adenosyl-L-methionine-dependent methyltransferases"/>
    <property type="match status" value="1"/>
</dbReference>
<accession>A0A7C8V5X4</accession>
<dbReference type="PANTHER" id="PTHR43675:SF8">
    <property type="entry name" value="ARSENITE METHYLTRANSFERASE"/>
    <property type="match status" value="1"/>
</dbReference>
<keyword evidence="1" id="KW-0808">Transferase</keyword>
<dbReference type="EMBL" id="JAABOJ010000027">
    <property type="protein sequence ID" value="KAF3277752.1"/>
    <property type="molecule type" value="Genomic_DNA"/>
</dbReference>
<comment type="catalytic activity">
    <reaction evidence="6">
        <text>arsenic triglutathione + [thioredoxin]-dithiol + S-adenosyl-L-methionine + 2 H2O = methylarsonous acid + [thioredoxin]-disulfide + 3 glutathione + S-adenosyl-L-homocysteine + H(+)</text>
        <dbReference type="Rhea" id="RHEA:69460"/>
        <dbReference type="Rhea" id="RHEA-COMP:10698"/>
        <dbReference type="Rhea" id="RHEA-COMP:10700"/>
        <dbReference type="ChEBI" id="CHEBI:15377"/>
        <dbReference type="ChEBI" id="CHEBI:15378"/>
        <dbReference type="ChEBI" id="CHEBI:17826"/>
        <dbReference type="ChEBI" id="CHEBI:29950"/>
        <dbReference type="ChEBI" id="CHEBI:50058"/>
        <dbReference type="ChEBI" id="CHEBI:57856"/>
        <dbReference type="ChEBI" id="CHEBI:57925"/>
        <dbReference type="ChEBI" id="CHEBI:59789"/>
        <dbReference type="ChEBI" id="CHEBI:183640"/>
        <dbReference type="EC" id="2.1.1.137"/>
    </reaction>
</comment>